<dbReference type="InterPro" id="IPR000357">
    <property type="entry name" value="HEAT"/>
</dbReference>
<dbReference type="Proteomes" id="UP000597762">
    <property type="component" value="Unassembled WGS sequence"/>
</dbReference>
<dbReference type="InterPro" id="IPR004083">
    <property type="entry name" value="Raptor"/>
</dbReference>
<dbReference type="GO" id="GO:0030307">
    <property type="term" value="P:positive regulation of cell growth"/>
    <property type="evidence" value="ECO:0007669"/>
    <property type="project" value="TreeGrafter"/>
</dbReference>
<evidence type="ECO:0000256" key="1">
    <source>
        <dbReference type="ARBA" id="ARBA00009257"/>
    </source>
</evidence>
<dbReference type="OrthoDB" id="10262360at2759"/>
<evidence type="ECO:0000313" key="7">
    <source>
        <dbReference type="EMBL" id="CAE1248570.1"/>
    </source>
</evidence>
<dbReference type="GO" id="GO:0038202">
    <property type="term" value="P:TORC1 signaling"/>
    <property type="evidence" value="ECO:0007669"/>
    <property type="project" value="TreeGrafter"/>
</dbReference>
<dbReference type="PROSITE" id="PS50082">
    <property type="entry name" value="WD_REPEATS_2"/>
    <property type="match status" value="1"/>
</dbReference>
<feature type="domain" description="Raptor N-terminal CASPase-like" evidence="6">
    <location>
        <begin position="58"/>
        <end position="211"/>
    </location>
</feature>
<dbReference type="FunFam" id="1.25.10.10:FF:000276">
    <property type="entry name" value="Regulatory-associated protein of mTOR isoform 1"/>
    <property type="match status" value="1"/>
</dbReference>
<comment type="similarity">
    <text evidence="1">Belongs to the WD repeat RAPTOR family.</text>
</comment>
<dbReference type="GO" id="GO:0071230">
    <property type="term" value="P:cellular response to amino acid stimulus"/>
    <property type="evidence" value="ECO:0007669"/>
    <property type="project" value="TreeGrafter"/>
</dbReference>
<sequence length="1621" mass="180645">MNTSISEDSRSCSEAYNEEEEESPDSDRRLSLAFNQSRHTEKIQAPEIVTQTWRMKERMKTVSVALVLCLNVGVDPPDVVKTSPCARLECWVDPLSMSPPKALETIGNNLHKQYDRWQPRARYKQSLDPTGEEVKKLCTTMRRNAKDERVLFHYNGHGVPKPTSNGEIWVFNKNYTQYIPLSIYDLQSWMGSPSIYVYDCSNAGVIVESFKQFSAQREVEREAMMNTNGTSAGTGGSSTPTSGRGTASTPLSMSNCIQLAACSKDELLPMNPELPADLFTSCLTTPIKMALRWYVSQDSGKLVSGATQELVDKIPGQLNDRRTMLGELNWIFTAITDTIAWNTLPRELFQKLFRQDLLVASLFRNFLLAERIMRSYNCTPVSSPPLPPTYQHRMWAAWDFALDMCLRQLPTVAVVDSDGTMFDHSTFFAQQLTAFQVWLTYGSEIRSPPEQLPIVLQVLLSQVHRVRALELLGRFLDLGPWAVSLALSVGIFPYVLKLLQSSARDLRPLLVFIWSKILAVDSSCQTDLVKDNGHKYFLSVLSDQNMTSEHRTMAAFILAMIVNNYPQGQKAAFQGNVISICLEQLNDPNPHLRQWLALCLGKVWMNYETARWCGVRDLAHEKLSNLLTDSVPEVRAAAVYALGTYISSCSSERSDHASNIDLGIGMSLTHIVNDGSPLVRQELAVALGGLVQQFESPFVAVASQMLEEERIKEKNAPMIAAVTSGGWNVVTSTCADLVSSVLDGYLTLPLPGMKRSASRGSLKNMATRHGLSSSNSISNLEGLATPDPGIGSTGVVGGTVISSGDRIRRTSSSSNLSTCTSVVNNVYVSVWRTLLVLSTDPHPDVMEKAKKVINVMKLKATVPLTKIRFSSSPSCQSAPSSPPGRGPSLATVRNHSTELPESKSDAKLDQHLEKRPRSRNSETGVEGRREMTSPIKKTSETTRDAVHHSTAKGSSGPNIMVSSQELRSQQQQQGSGAAPPSNSSHHRRDSSGERSRRSPSHGDPNGSATVDQDGTRISKRVSRTRPASPASQQIPYSAQFLPSRKIFDKGPGLVEDKKEECGIKKPLVTTEFFKWSSKYFAQPLKSWDEGDPESKLSMERDYRFQRNAMVRNEAKPEQFKAGYNRFDDQIFVNKNSGIPNILRFHPYEAHLAVADKDNVSVWDWEQGIQLSFVNNQPKSGRITSMEFINPHDQALLMCGSDDGSVRVWRNYSEENKQVLVTAFQGLSEMLPLQRGSGLVLSWDQVTETLFTTGDARIIRIWDIKREVKTQDLFTGADSCVTSIACDPTNMAVLVAGCGDGSVRIFDSRLSPSESLVRTLREHNSWVVNVHYQRGSYSRIVTSSSAGDIRFWDMRSPDSVRKIQTQQGLSAMELHQYADVIACGSNQAIVILNHAGEQRSVIKNHEGFLGQRIGPVRCLTFHPYKVKLAAGCTDSLVSVYSTAQRRISNQQPDVIPALHLFKVFLKDSLPVGFWPAPLLFSIRNLPWNLKSKPRRCHIPLPEINGGNFLFFIIVLSFLFSTQTQFHTLSCCNRGIHFLPLFVFPFSFLPFSSVDSSVSKPDSLQQGYTLSSSLWFSSFFPSFSLHNSAYNRGIHFLLWFSFFFKHRLNPQHINFSASSIWGS</sequence>
<dbReference type="InterPro" id="IPR001680">
    <property type="entry name" value="WD40_rpt"/>
</dbReference>
<feature type="compositionally biased region" description="Low complexity" evidence="5">
    <location>
        <begin position="968"/>
        <end position="983"/>
    </location>
</feature>
<dbReference type="GO" id="GO:0031931">
    <property type="term" value="C:TORC1 complex"/>
    <property type="evidence" value="ECO:0007669"/>
    <property type="project" value="InterPro"/>
</dbReference>
<dbReference type="PANTHER" id="PTHR12848">
    <property type="entry name" value="REGULATORY-ASSOCIATED PROTEIN OF MTOR"/>
    <property type="match status" value="1"/>
</dbReference>
<keyword evidence="8" id="KW-1185">Reference proteome</keyword>
<dbReference type="Pfam" id="PF02985">
    <property type="entry name" value="HEAT"/>
    <property type="match status" value="1"/>
</dbReference>
<feature type="compositionally biased region" description="Polar residues" evidence="5">
    <location>
        <begin position="951"/>
        <end position="967"/>
    </location>
</feature>
<evidence type="ECO:0000256" key="2">
    <source>
        <dbReference type="ARBA" id="ARBA00022574"/>
    </source>
</evidence>
<dbReference type="EMBL" id="CAHIKZ030001001">
    <property type="protein sequence ID" value="CAE1248570.1"/>
    <property type="molecule type" value="Genomic_DNA"/>
</dbReference>
<dbReference type="PRINTS" id="PR01547">
    <property type="entry name" value="YEAST176DUF"/>
</dbReference>
<comment type="caution">
    <text evidence="7">The sequence shown here is derived from an EMBL/GenBank/DDBJ whole genome shotgun (WGS) entry which is preliminary data.</text>
</comment>
<evidence type="ECO:0000256" key="5">
    <source>
        <dbReference type="SAM" id="MobiDB-lite"/>
    </source>
</evidence>
<dbReference type="PANTHER" id="PTHR12848:SF16">
    <property type="entry name" value="REGULATORY-ASSOCIATED PROTEIN OF MTOR"/>
    <property type="match status" value="1"/>
</dbReference>
<dbReference type="GO" id="GO:0009267">
    <property type="term" value="P:cellular response to starvation"/>
    <property type="evidence" value="ECO:0007669"/>
    <property type="project" value="TreeGrafter"/>
</dbReference>
<protein>
    <submittedName>
        <fullName evidence="7">RAPTOR</fullName>
    </submittedName>
</protein>
<dbReference type="InterPro" id="IPR016024">
    <property type="entry name" value="ARM-type_fold"/>
</dbReference>
<dbReference type="InterPro" id="IPR015943">
    <property type="entry name" value="WD40/YVTN_repeat-like_dom_sf"/>
</dbReference>
<dbReference type="Gene3D" id="2.130.10.10">
    <property type="entry name" value="YVTN repeat-like/Quinoprotein amine dehydrogenase"/>
    <property type="match status" value="2"/>
</dbReference>
<feature type="compositionally biased region" description="Basic and acidic residues" evidence="5">
    <location>
        <begin position="895"/>
        <end position="915"/>
    </location>
</feature>
<dbReference type="InterPro" id="IPR036322">
    <property type="entry name" value="WD40_repeat_dom_sf"/>
</dbReference>
<keyword evidence="2 4" id="KW-0853">WD repeat</keyword>
<dbReference type="InterPro" id="IPR011989">
    <property type="entry name" value="ARM-like"/>
</dbReference>
<feature type="region of interest" description="Disordered" evidence="5">
    <location>
        <begin position="869"/>
        <end position="1037"/>
    </location>
</feature>
<feature type="region of interest" description="Disordered" evidence="5">
    <location>
        <begin position="225"/>
        <end position="249"/>
    </location>
</feature>
<organism evidence="7 8">
    <name type="scientific">Acanthosepion pharaonis</name>
    <name type="common">Pharaoh cuttlefish</name>
    <name type="synonym">Sepia pharaonis</name>
    <dbReference type="NCBI Taxonomy" id="158019"/>
    <lineage>
        <taxon>Eukaryota</taxon>
        <taxon>Metazoa</taxon>
        <taxon>Spiralia</taxon>
        <taxon>Lophotrochozoa</taxon>
        <taxon>Mollusca</taxon>
        <taxon>Cephalopoda</taxon>
        <taxon>Coleoidea</taxon>
        <taxon>Decapodiformes</taxon>
        <taxon>Sepiida</taxon>
        <taxon>Sepiina</taxon>
        <taxon>Sepiidae</taxon>
        <taxon>Acanthosepion</taxon>
    </lineage>
</organism>
<dbReference type="Pfam" id="PF00400">
    <property type="entry name" value="WD40"/>
    <property type="match status" value="2"/>
</dbReference>
<dbReference type="InterPro" id="IPR029347">
    <property type="entry name" value="Raptor_N"/>
</dbReference>
<evidence type="ECO:0000313" key="8">
    <source>
        <dbReference type="Proteomes" id="UP000597762"/>
    </source>
</evidence>
<evidence type="ECO:0000256" key="3">
    <source>
        <dbReference type="ARBA" id="ARBA00022737"/>
    </source>
</evidence>
<proteinExistence type="inferred from homology"/>
<feature type="region of interest" description="Disordered" evidence="5">
    <location>
        <begin position="1"/>
        <end position="28"/>
    </location>
</feature>
<reference evidence="7" key="1">
    <citation type="submission" date="2021-01" db="EMBL/GenBank/DDBJ databases">
        <authorList>
            <person name="Li R."/>
            <person name="Bekaert M."/>
        </authorList>
    </citation>
    <scope>NUCLEOTIDE SEQUENCE</scope>
    <source>
        <strain evidence="7">Farmed</strain>
    </source>
</reference>
<dbReference type="GO" id="GO:0005737">
    <property type="term" value="C:cytoplasm"/>
    <property type="evidence" value="ECO:0007669"/>
    <property type="project" value="TreeGrafter"/>
</dbReference>
<evidence type="ECO:0000259" key="6">
    <source>
        <dbReference type="SMART" id="SM01302"/>
    </source>
</evidence>
<gene>
    <name evidence="7" type="ORF">SPHA_26181</name>
</gene>
<dbReference type="SUPFAM" id="SSF50978">
    <property type="entry name" value="WD40 repeat-like"/>
    <property type="match status" value="1"/>
</dbReference>
<dbReference type="SMART" id="SM01302">
    <property type="entry name" value="Raptor_N"/>
    <property type="match status" value="1"/>
</dbReference>
<dbReference type="Gene3D" id="1.25.10.10">
    <property type="entry name" value="Leucine-rich Repeat Variant"/>
    <property type="match status" value="1"/>
</dbReference>
<keyword evidence="3" id="KW-0677">Repeat</keyword>
<dbReference type="GO" id="GO:0030674">
    <property type="term" value="F:protein-macromolecule adaptor activity"/>
    <property type="evidence" value="ECO:0007669"/>
    <property type="project" value="TreeGrafter"/>
</dbReference>
<feature type="compositionally biased region" description="Basic and acidic residues" evidence="5">
    <location>
        <begin position="925"/>
        <end position="947"/>
    </location>
</feature>
<dbReference type="Pfam" id="PF14538">
    <property type="entry name" value="Raptor_N"/>
    <property type="match status" value="1"/>
</dbReference>
<evidence type="ECO:0000256" key="4">
    <source>
        <dbReference type="PROSITE-ProRule" id="PRU00221"/>
    </source>
</evidence>
<feature type="compositionally biased region" description="Low complexity" evidence="5">
    <location>
        <begin position="237"/>
        <end position="249"/>
    </location>
</feature>
<feature type="compositionally biased region" description="Low complexity" evidence="5">
    <location>
        <begin position="870"/>
        <end position="879"/>
    </location>
</feature>
<dbReference type="SMART" id="SM00320">
    <property type="entry name" value="WD40"/>
    <property type="match status" value="7"/>
</dbReference>
<accession>A0A812C1V6</accession>
<feature type="repeat" description="WD" evidence="4">
    <location>
        <begin position="1319"/>
        <end position="1361"/>
    </location>
</feature>
<name>A0A812C1V6_ACAPH</name>
<dbReference type="GO" id="GO:0010506">
    <property type="term" value="P:regulation of autophagy"/>
    <property type="evidence" value="ECO:0007669"/>
    <property type="project" value="TreeGrafter"/>
</dbReference>
<dbReference type="SUPFAM" id="SSF48371">
    <property type="entry name" value="ARM repeat"/>
    <property type="match status" value="1"/>
</dbReference>